<dbReference type="UniPathway" id="UPA00196"/>
<comment type="similarity">
    <text evidence="3">Belongs to the glycosyltransferase 22 family. PIGB subfamily.</text>
</comment>
<evidence type="ECO:0000256" key="6">
    <source>
        <dbReference type="ARBA" id="ARBA00022679"/>
    </source>
</evidence>
<evidence type="ECO:0000256" key="7">
    <source>
        <dbReference type="ARBA" id="ARBA00022692"/>
    </source>
</evidence>
<feature type="chain" id="PRO_5025379069" description="Mannosyltransferase" evidence="13">
    <location>
        <begin position="17"/>
        <end position="560"/>
    </location>
</feature>
<dbReference type="GO" id="GO:0006506">
    <property type="term" value="P:GPI anchor biosynthetic process"/>
    <property type="evidence" value="ECO:0007669"/>
    <property type="project" value="UniProtKB-UniPathway"/>
</dbReference>
<dbReference type="OrthoDB" id="416834at2759"/>
<keyword evidence="6 14" id="KW-0808">Transferase</keyword>
<feature type="transmembrane region" description="Helical" evidence="12">
    <location>
        <begin position="206"/>
        <end position="225"/>
    </location>
</feature>
<feature type="transmembrane region" description="Helical" evidence="12">
    <location>
        <begin position="169"/>
        <end position="194"/>
    </location>
</feature>
<dbReference type="RefSeq" id="XP_033398202.1">
    <property type="nucleotide sequence ID" value="XM_033536881.1"/>
</dbReference>
<evidence type="ECO:0000256" key="3">
    <source>
        <dbReference type="ARBA" id="ARBA00006065"/>
    </source>
</evidence>
<dbReference type="AlphaFoldDB" id="A0A6A6BE93"/>
<evidence type="ECO:0000256" key="5">
    <source>
        <dbReference type="ARBA" id="ARBA00022676"/>
    </source>
</evidence>
<keyword evidence="8 12" id="KW-0256">Endoplasmic reticulum</keyword>
<feature type="transmembrane region" description="Helical" evidence="12">
    <location>
        <begin position="319"/>
        <end position="336"/>
    </location>
</feature>
<dbReference type="PANTHER" id="PTHR22760">
    <property type="entry name" value="GLYCOSYLTRANSFERASE"/>
    <property type="match status" value="1"/>
</dbReference>
<evidence type="ECO:0000256" key="10">
    <source>
        <dbReference type="ARBA" id="ARBA00023136"/>
    </source>
</evidence>
<gene>
    <name evidence="14" type="ORF">K452DRAFT_227118</name>
</gene>
<name>A0A6A6BE93_9PEZI</name>
<evidence type="ECO:0000256" key="13">
    <source>
        <dbReference type="SAM" id="SignalP"/>
    </source>
</evidence>
<evidence type="ECO:0000256" key="8">
    <source>
        <dbReference type="ARBA" id="ARBA00022824"/>
    </source>
</evidence>
<comment type="pathway">
    <text evidence="2">Glycolipid biosynthesis; glycosylphosphatidylinositol-anchor biosynthesis.</text>
</comment>
<keyword evidence="9 12" id="KW-1133">Transmembrane helix</keyword>
<keyword evidence="15" id="KW-1185">Reference proteome</keyword>
<feature type="transmembrane region" description="Helical" evidence="12">
    <location>
        <begin position="348"/>
        <end position="365"/>
    </location>
</feature>
<dbReference type="EMBL" id="ML995484">
    <property type="protein sequence ID" value="KAF2142490.1"/>
    <property type="molecule type" value="Genomic_DNA"/>
</dbReference>
<evidence type="ECO:0000256" key="9">
    <source>
        <dbReference type="ARBA" id="ARBA00022989"/>
    </source>
</evidence>
<dbReference type="GeneID" id="54294377"/>
<protein>
    <recommendedName>
        <fullName evidence="12">Mannosyltransferase</fullName>
        <ecNumber evidence="12">2.4.1.-</ecNumber>
    </recommendedName>
</protein>
<dbReference type="PANTHER" id="PTHR22760:SF4">
    <property type="entry name" value="GPI MANNOSYLTRANSFERASE 3"/>
    <property type="match status" value="1"/>
</dbReference>
<evidence type="ECO:0000256" key="11">
    <source>
        <dbReference type="ARBA" id="ARBA00024708"/>
    </source>
</evidence>
<keyword evidence="5 12" id="KW-0328">Glycosyltransferase</keyword>
<evidence type="ECO:0000313" key="14">
    <source>
        <dbReference type="EMBL" id="KAF2142490.1"/>
    </source>
</evidence>
<dbReference type="InterPro" id="IPR005599">
    <property type="entry name" value="GPI_mannosylTrfase"/>
</dbReference>
<dbReference type="EC" id="2.4.1.-" evidence="12"/>
<dbReference type="GO" id="GO:0005789">
    <property type="term" value="C:endoplasmic reticulum membrane"/>
    <property type="evidence" value="ECO:0007669"/>
    <property type="project" value="UniProtKB-SubCell"/>
</dbReference>
<keyword evidence="7 12" id="KW-0812">Transmembrane</keyword>
<sequence length="560" mass="61830">MQHVFGLLLALRIVNALTNRTFFQPDEYYQALEPAWQMAFGQGSGAWITWEWREQLRSSLHPALFAALYRAISGICSLSPDVLIAAPKITQAVFAAAIDHSTWRLAERAYGRGSSAAWASLALSVCSPWQWFCSTRTLSNCVETMLTACALVWWPWPGVTPCGSLGRRWSLVAAALAVVLRPTNVLIWMCVGVSSVWRAGACERRALVQWTVLCGCGVLAGSAFADRLYYRAWTFPPLRFVYFNITKALAVFYGRNRPDYYLTEGLPLLLTTALPFTIVGAWQAFTTTQKNNIILPTLAATCAVMVAVLSLISHKEVRFIYPLLPALHALAAKPLLTFFQPLTARKKALLGGLLVFNLVLAAYVSQVHQRGVIDVMHALRTRHEARMAAAAGGSEAVPVTTSVAFLMPCHSTPWRSHLVWPGLRAWALTCEPPIDVPLEQRAAYVDEADVFYAGPEAWLAAHMGDVPRLGGDGVDGDGKRAQERGAEAERRPWPQCLVFFAQLEDTMAAFLAGSPYALRWRGFNSHWHDDWRRQGDVVMWCMDGDGDGDGIDESGAAKTL</sequence>
<evidence type="ECO:0000256" key="1">
    <source>
        <dbReference type="ARBA" id="ARBA00004477"/>
    </source>
</evidence>
<reference evidence="14" key="1">
    <citation type="journal article" date="2020" name="Stud. Mycol.">
        <title>101 Dothideomycetes genomes: a test case for predicting lifestyles and emergence of pathogens.</title>
        <authorList>
            <person name="Haridas S."/>
            <person name="Albert R."/>
            <person name="Binder M."/>
            <person name="Bloem J."/>
            <person name="Labutti K."/>
            <person name="Salamov A."/>
            <person name="Andreopoulos B."/>
            <person name="Baker S."/>
            <person name="Barry K."/>
            <person name="Bills G."/>
            <person name="Bluhm B."/>
            <person name="Cannon C."/>
            <person name="Castanera R."/>
            <person name="Culley D."/>
            <person name="Daum C."/>
            <person name="Ezra D."/>
            <person name="Gonzalez J."/>
            <person name="Henrissat B."/>
            <person name="Kuo A."/>
            <person name="Liang C."/>
            <person name="Lipzen A."/>
            <person name="Lutzoni F."/>
            <person name="Magnuson J."/>
            <person name="Mondo S."/>
            <person name="Nolan M."/>
            <person name="Ohm R."/>
            <person name="Pangilinan J."/>
            <person name="Park H.-J."/>
            <person name="Ramirez L."/>
            <person name="Alfaro M."/>
            <person name="Sun H."/>
            <person name="Tritt A."/>
            <person name="Yoshinaga Y."/>
            <person name="Zwiers L.-H."/>
            <person name="Turgeon B."/>
            <person name="Goodwin S."/>
            <person name="Spatafora J."/>
            <person name="Crous P."/>
            <person name="Grigoriev I."/>
        </authorList>
    </citation>
    <scope>NUCLEOTIDE SEQUENCE</scope>
    <source>
        <strain evidence="14">CBS 121167</strain>
    </source>
</reference>
<organism evidence="14 15">
    <name type="scientific">Aplosporella prunicola CBS 121167</name>
    <dbReference type="NCBI Taxonomy" id="1176127"/>
    <lineage>
        <taxon>Eukaryota</taxon>
        <taxon>Fungi</taxon>
        <taxon>Dikarya</taxon>
        <taxon>Ascomycota</taxon>
        <taxon>Pezizomycotina</taxon>
        <taxon>Dothideomycetes</taxon>
        <taxon>Dothideomycetes incertae sedis</taxon>
        <taxon>Botryosphaeriales</taxon>
        <taxon>Aplosporellaceae</taxon>
        <taxon>Aplosporella</taxon>
    </lineage>
</organism>
<evidence type="ECO:0000256" key="12">
    <source>
        <dbReference type="RuleBase" id="RU363075"/>
    </source>
</evidence>
<accession>A0A6A6BE93</accession>
<feature type="transmembrane region" description="Helical" evidence="12">
    <location>
        <begin position="266"/>
        <end position="286"/>
    </location>
</feature>
<keyword evidence="10 12" id="KW-0472">Membrane</keyword>
<comment type="subcellular location">
    <subcellularLocation>
        <location evidence="1 12">Endoplasmic reticulum membrane</location>
        <topology evidence="1 12">Multi-pass membrane protein</topology>
    </subcellularLocation>
</comment>
<dbReference type="Proteomes" id="UP000799438">
    <property type="component" value="Unassembled WGS sequence"/>
</dbReference>
<dbReference type="Pfam" id="PF03901">
    <property type="entry name" value="Glyco_transf_22"/>
    <property type="match status" value="1"/>
</dbReference>
<evidence type="ECO:0000313" key="15">
    <source>
        <dbReference type="Proteomes" id="UP000799438"/>
    </source>
</evidence>
<keyword evidence="4" id="KW-0337">GPI-anchor biosynthesis</keyword>
<keyword evidence="13" id="KW-0732">Signal</keyword>
<dbReference type="GO" id="GO:0000026">
    <property type="term" value="F:alpha-1,2-mannosyltransferase activity"/>
    <property type="evidence" value="ECO:0007669"/>
    <property type="project" value="TreeGrafter"/>
</dbReference>
<evidence type="ECO:0000256" key="4">
    <source>
        <dbReference type="ARBA" id="ARBA00022502"/>
    </source>
</evidence>
<feature type="transmembrane region" description="Helical" evidence="12">
    <location>
        <begin position="293"/>
        <end position="313"/>
    </location>
</feature>
<evidence type="ECO:0000256" key="2">
    <source>
        <dbReference type="ARBA" id="ARBA00004687"/>
    </source>
</evidence>
<proteinExistence type="inferred from homology"/>
<feature type="signal peptide" evidence="13">
    <location>
        <begin position="1"/>
        <end position="16"/>
    </location>
</feature>
<comment type="function">
    <text evidence="11">Mannosyltransferase involved in glycosylphosphatidylinositol-anchor biosynthesis. Transfers the third mannose to Man2-GlcN-acyl-PI during GPI precursor assembly.</text>
</comment>